<sequence>MVAHAFGIPVLVCCEAYKFHERSNLILYALMSLMIQMSF</sequence>
<proteinExistence type="predicted"/>
<protein>
    <submittedName>
        <fullName evidence="1">Translation initiation factor eIF-2B delta subunit</fullName>
    </submittedName>
</protein>
<evidence type="ECO:0000313" key="1">
    <source>
        <dbReference type="EMBL" id="JAE06821.1"/>
    </source>
</evidence>
<reference evidence="1" key="1">
    <citation type="submission" date="2014-09" db="EMBL/GenBank/DDBJ databases">
        <authorList>
            <person name="Magalhaes I.L.F."/>
            <person name="Oliveira U."/>
            <person name="Santos F.R."/>
            <person name="Vidigal T.H.D.A."/>
            <person name="Brescovit A.D."/>
            <person name="Santos A.J."/>
        </authorList>
    </citation>
    <scope>NUCLEOTIDE SEQUENCE</scope>
    <source>
        <tissue evidence="1">Shoot tissue taken approximately 20 cm above the soil surface</tissue>
    </source>
</reference>
<reference evidence="1" key="2">
    <citation type="journal article" date="2015" name="Data Brief">
        <title>Shoot transcriptome of the giant reed, Arundo donax.</title>
        <authorList>
            <person name="Barrero R.A."/>
            <person name="Guerrero F.D."/>
            <person name="Moolhuijzen P."/>
            <person name="Goolsby J.A."/>
            <person name="Tidwell J."/>
            <person name="Bellgard S.E."/>
            <person name="Bellgard M.I."/>
        </authorList>
    </citation>
    <scope>NUCLEOTIDE SEQUENCE</scope>
    <source>
        <tissue evidence="1">Shoot tissue taken approximately 20 cm above the soil surface</tissue>
    </source>
</reference>
<dbReference type="EMBL" id="GBRH01191075">
    <property type="protein sequence ID" value="JAE06821.1"/>
    <property type="molecule type" value="Transcribed_RNA"/>
</dbReference>
<keyword evidence="1" id="KW-0396">Initiation factor</keyword>
<keyword evidence="1" id="KW-0648">Protein biosynthesis</keyword>
<organism evidence="1">
    <name type="scientific">Arundo donax</name>
    <name type="common">Giant reed</name>
    <name type="synonym">Donax arundinaceus</name>
    <dbReference type="NCBI Taxonomy" id="35708"/>
    <lineage>
        <taxon>Eukaryota</taxon>
        <taxon>Viridiplantae</taxon>
        <taxon>Streptophyta</taxon>
        <taxon>Embryophyta</taxon>
        <taxon>Tracheophyta</taxon>
        <taxon>Spermatophyta</taxon>
        <taxon>Magnoliopsida</taxon>
        <taxon>Liliopsida</taxon>
        <taxon>Poales</taxon>
        <taxon>Poaceae</taxon>
        <taxon>PACMAD clade</taxon>
        <taxon>Arundinoideae</taxon>
        <taxon>Arundineae</taxon>
        <taxon>Arundo</taxon>
    </lineage>
</organism>
<dbReference type="AlphaFoldDB" id="A0A0A9F9K0"/>
<accession>A0A0A9F9K0</accession>
<name>A0A0A9F9K0_ARUDO</name>
<dbReference type="GO" id="GO:0003743">
    <property type="term" value="F:translation initiation factor activity"/>
    <property type="evidence" value="ECO:0007669"/>
    <property type="project" value="UniProtKB-KW"/>
</dbReference>